<keyword evidence="7" id="KW-1185">Reference proteome</keyword>
<dbReference type="SMART" id="SM00546">
    <property type="entry name" value="CUE"/>
    <property type="match status" value="1"/>
</dbReference>
<protein>
    <submittedName>
        <fullName evidence="6">Toll-interacting isoform X2</fullName>
    </submittedName>
</protein>
<dbReference type="InterPro" id="IPR000008">
    <property type="entry name" value="C2_dom"/>
</dbReference>
<dbReference type="FunFam" id="1.10.8.10:FF:000036">
    <property type="entry name" value="Toll-interacting protein-like Protein"/>
    <property type="match status" value="1"/>
</dbReference>
<dbReference type="EMBL" id="CACRXK020001433">
    <property type="protein sequence ID" value="CAB3989123.1"/>
    <property type="molecule type" value="Genomic_DNA"/>
</dbReference>
<keyword evidence="3" id="KW-0391">Immunity</keyword>
<evidence type="ECO:0000256" key="1">
    <source>
        <dbReference type="ARBA" id="ARBA00009278"/>
    </source>
</evidence>
<organism evidence="6 7">
    <name type="scientific">Paramuricea clavata</name>
    <name type="common">Red gorgonian</name>
    <name type="synonym">Violescent sea-whip</name>
    <dbReference type="NCBI Taxonomy" id="317549"/>
    <lineage>
        <taxon>Eukaryota</taxon>
        <taxon>Metazoa</taxon>
        <taxon>Cnidaria</taxon>
        <taxon>Anthozoa</taxon>
        <taxon>Octocorallia</taxon>
        <taxon>Malacalcyonacea</taxon>
        <taxon>Plexauridae</taxon>
        <taxon>Paramuricea</taxon>
    </lineage>
</organism>
<dbReference type="Pfam" id="PF02845">
    <property type="entry name" value="CUE"/>
    <property type="match status" value="1"/>
</dbReference>
<dbReference type="GO" id="GO:0031624">
    <property type="term" value="F:ubiquitin conjugating enzyme binding"/>
    <property type="evidence" value="ECO:0007669"/>
    <property type="project" value="TreeGrafter"/>
</dbReference>
<accession>A0A6S7GD77</accession>
<comment type="similarity">
    <text evidence="1">Belongs to the tollip family.</text>
</comment>
<dbReference type="GO" id="GO:0006511">
    <property type="term" value="P:ubiquitin-dependent protein catabolic process"/>
    <property type="evidence" value="ECO:0007669"/>
    <property type="project" value="TreeGrafter"/>
</dbReference>
<keyword evidence="5" id="KW-0395">Inflammatory response</keyword>
<dbReference type="GO" id="GO:0045087">
    <property type="term" value="P:innate immune response"/>
    <property type="evidence" value="ECO:0007669"/>
    <property type="project" value="UniProtKB-KW"/>
</dbReference>
<reference evidence="6" key="1">
    <citation type="submission" date="2020-04" db="EMBL/GenBank/DDBJ databases">
        <authorList>
            <person name="Alioto T."/>
            <person name="Alioto T."/>
            <person name="Gomez Garrido J."/>
        </authorList>
    </citation>
    <scope>NUCLEOTIDE SEQUENCE</scope>
    <source>
        <strain evidence="6">A484AB</strain>
    </source>
</reference>
<evidence type="ECO:0000256" key="2">
    <source>
        <dbReference type="ARBA" id="ARBA00022588"/>
    </source>
</evidence>
<evidence type="ECO:0000313" key="6">
    <source>
        <dbReference type="EMBL" id="CAB3989123.1"/>
    </source>
</evidence>
<dbReference type="OrthoDB" id="9942608at2759"/>
<dbReference type="SUPFAM" id="SSF49562">
    <property type="entry name" value="C2 domain (Calcium/lipid-binding domain, CaLB)"/>
    <property type="match status" value="1"/>
</dbReference>
<sequence>MATSTNSSAGQYRSRVLTGDLPEGFLQLDDNRSPNPPGGNTQHQAMYQSNVPMQVVTRIKVTVAQAKLAKNYGLTRMDPYCRIRVGHHVFETPTASNGSINPRWNKTVTCPFQRNSVNSVYVEIFDEKAFSPDSQVAWGLIKIKEDLPAGETYDEWYPLSGKQGEDKEGMINVVMSVTESTEPVPATPVMIFPQPYAIAPQMYYPPMPYAMPQHRPPPRAAPPVQVRPEDVKNIKDMFPDMDEEVIRSVLEASGGNVDAALNHLLSMNEK</sequence>
<dbReference type="AlphaFoldDB" id="A0A6S7GD77"/>
<dbReference type="InterPro" id="IPR003892">
    <property type="entry name" value="CUE"/>
</dbReference>
<dbReference type="InterPro" id="IPR009060">
    <property type="entry name" value="UBA-like_sf"/>
</dbReference>
<gene>
    <name evidence="6" type="ORF">PACLA_8A016553</name>
</gene>
<dbReference type="CDD" id="cd04016">
    <property type="entry name" value="C2_Tollip"/>
    <property type="match status" value="1"/>
</dbReference>
<dbReference type="Pfam" id="PF00168">
    <property type="entry name" value="C2"/>
    <property type="match status" value="1"/>
</dbReference>
<dbReference type="GO" id="GO:0006914">
    <property type="term" value="P:autophagy"/>
    <property type="evidence" value="ECO:0007669"/>
    <property type="project" value="UniProtKB-KW"/>
</dbReference>
<evidence type="ECO:0000256" key="3">
    <source>
        <dbReference type="ARBA" id="ARBA00022859"/>
    </source>
</evidence>
<dbReference type="Proteomes" id="UP001152795">
    <property type="component" value="Unassembled WGS sequence"/>
</dbReference>
<comment type="caution">
    <text evidence="6">The sequence shown here is derived from an EMBL/GenBank/DDBJ whole genome shotgun (WGS) entry which is preliminary data.</text>
</comment>
<dbReference type="GO" id="GO:0005737">
    <property type="term" value="C:cytoplasm"/>
    <property type="evidence" value="ECO:0007669"/>
    <property type="project" value="TreeGrafter"/>
</dbReference>
<dbReference type="SMART" id="SM00239">
    <property type="entry name" value="C2"/>
    <property type="match status" value="1"/>
</dbReference>
<evidence type="ECO:0000313" key="7">
    <source>
        <dbReference type="Proteomes" id="UP001152795"/>
    </source>
</evidence>
<dbReference type="InterPro" id="IPR035892">
    <property type="entry name" value="C2_domain_sf"/>
</dbReference>
<dbReference type="Gene3D" id="2.60.40.150">
    <property type="entry name" value="C2 domain"/>
    <property type="match status" value="1"/>
</dbReference>
<name>A0A6S7GD77_PARCT</name>
<dbReference type="InterPro" id="IPR015940">
    <property type="entry name" value="UBA"/>
</dbReference>
<dbReference type="InterPro" id="IPR037301">
    <property type="entry name" value="Tollip_C2"/>
</dbReference>
<dbReference type="GO" id="GO:0043130">
    <property type="term" value="F:ubiquitin binding"/>
    <property type="evidence" value="ECO:0007669"/>
    <property type="project" value="InterPro"/>
</dbReference>
<keyword evidence="2" id="KW-0399">Innate immunity</keyword>
<evidence type="ECO:0000256" key="5">
    <source>
        <dbReference type="ARBA" id="ARBA00023198"/>
    </source>
</evidence>
<dbReference type="PANTHER" id="PTHR16461">
    <property type="entry name" value="TOLL-INTERACTING PROTEIN"/>
    <property type="match status" value="1"/>
</dbReference>
<dbReference type="PANTHER" id="PTHR16461:SF5">
    <property type="entry name" value="TOLL-INTERACTING PROTEIN"/>
    <property type="match status" value="1"/>
</dbReference>
<dbReference type="SMART" id="SM00165">
    <property type="entry name" value="UBA"/>
    <property type="match status" value="1"/>
</dbReference>
<dbReference type="PROSITE" id="PS51140">
    <property type="entry name" value="CUE"/>
    <property type="match status" value="1"/>
</dbReference>
<evidence type="ECO:0000256" key="4">
    <source>
        <dbReference type="ARBA" id="ARBA00023006"/>
    </source>
</evidence>
<dbReference type="SUPFAM" id="SSF46934">
    <property type="entry name" value="UBA-like"/>
    <property type="match status" value="1"/>
</dbReference>
<proteinExistence type="inferred from homology"/>
<keyword evidence="4" id="KW-0072">Autophagy</keyword>
<dbReference type="PROSITE" id="PS50004">
    <property type="entry name" value="C2"/>
    <property type="match status" value="1"/>
</dbReference>
<dbReference type="Gene3D" id="1.10.8.10">
    <property type="entry name" value="DNA helicase RuvA subunit, C-terminal domain"/>
    <property type="match status" value="1"/>
</dbReference>